<evidence type="ECO:0000313" key="3">
    <source>
        <dbReference type="Proteomes" id="UP000037035"/>
    </source>
</evidence>
<evidence type="ECO:0000313" key="2">
    <source>
        <dbReference type="EMBL" id="KNZ44766.1"/>
    </source>
</evidence>
<gene>
    <name evidence="2" type="ORF">VP01_8853g1</name>
</gene>
<dbReference type="Proteomes" id="UP000037035">
    <property type="component" value="Unassembled WGS sequence"/>
</dbReference>
<accession>A0A0L6U8C8</accession>
<dbReference type="VEuPathDB" id="FungiDB:VP01_8853g1"/>
<keyword evidence="3" id="KW-1185">Reference proteome</keyword>
<dbReference type="EMBL" id="LAVV01014441">
    <property type="protein sequence ID" value="KNZ44766.1"/>
    <property type="molecule type" value="Genomic_DNA"/>
</dbReference>
<dbReference type="STRING" id="27349.A0A0L6U8C8"/>
<proteinExistence type="predicted"/>
<protein>
    <submittedName>
        <fullName evidence="2">Uncharacterized protein</fullName>
    </submittedName>
</protein>
<feature type="region of interest" description="Disordered" evidence="1">
    <location>
        <begin position="1"/>
        <end position="112"/>
    </location>
</feature>
<comment type="caution">
    <text evidence="2">The sequence shown here is derived from an EMBL/GenBank/DDBJ whole genome shotgun (WGS) entry which is preliminary data.</text>
</comment>
<evidence type="ECO:0000256" key="1">
    <source>
        <dbReference type="SAM" id="MobiDB-lite"/>
    </source>
</evidence>
<feature type="compositionally biased region" description="Basic residues" evidence="1">
    <location>
        <begin position="37"/>
        <end position="47"/>
    </location>
</feature>
<reference evidence="2 3" key="1">
    <citation type="submission" date="2015-08" db="EMBL/GenBank/DDBJ databases">
        <title>Next Generation Sequencing and Analysis of the Genome of Puccinia sorghi L Schw, the Causal Agent of Maize Common Rust.</title>
        <authorList>
            <person name="Rochi L."/>
            <person name="Burguener G."/>
            <person name="Darino M."/>
            <person name="Turjanski A."/>
            <person name="Kreff E."/>
            <person name="Dieguez M.J."/>
            <person name="Sacco F."/>
        </authorList>
    </citation>
    <scope>NUCLEOTIDE SEQUENCE [LARGE SCALE GENOMIC DNA]</scope>
    <source>
        <strain evidence="2 3">RO10H11247</strain>
    </source>
</reference>
<sequence length="198" mass="22682">MNKQGRPATNKDTTGILLNEEKNASFPSNVILDINKKNKRQKTRKHNQMLSQLTPSEHALDEYSQDEIPEKPNQSLEKETPSNTSKGKLTESNYQNINPKSRATPKEAPNPFKSYEEYASKRDEGKNQAARDGLSFEIGTGRGELGSWDQAMENQLDWEKEDKEKDRKHIGKKYDLITQCVVSRKSREGIELLENLFK</sequence>
<dbReference type="AlphaFoldDB" id="A0A0L6U8C8"/>
<organism evidence="2 3">
    <name type="scientific">Puccinia sorghi</name>
    <dbReference type="NCBI Taxonomy" id="27349"/>
    <lineage>
        <taxon>Eukaryota</taxon>
        <taxon>Fungi</taxon>
        <taxon>Dikarya</taxon>
        <taxon>Basidiomycota</taxon>
        <taxon>Pucciniomycotina</taxon>
        <taxon>Pucciniomycetes</taxon>
        <taxon>Pucciniales</taxon>
        <taxon>Pucciniaceae</taxon>
        <taxon>Puccinia</taxon>
    </lineage>
</organism>
<feature type="compositionally biased region" description="Polar residues" evidence="1">
    <location>
        <begin position="81"/>
        <end position="101"/>
    </location>
</feature>
<name>A0A0L6U8C8_9BASI</name>